<dbReference type="Proteomes" id="UP000324996">
    <property type="component" value="Unassembled WGS sequence"/>
</dbReference>
<dbReference type="Gene3D" id="3.40.50.1580">
    <property type="entry name" value="Nucleoside phosphorylase domain"/>
    <property type="match status" value="1"/>
</dbReference>
<organism evidence="2 3">
    <name type="scientific">Iodidimonas nitroreducens</name>
    <dbReference type="NCBI Taxonomy" id="1236968"/>
    <lineage>
        <taxon>Bacteria</taxon>
        <taxon>Pseudomonadati</taxon>
        <taxon>Pseudomonadota</taxon>
        <taxon>Alphaproteobacteria</taxon>
        <taxon>Iodidimonadales</taxon>
        <taxon>Iodidimonadaceae</taxon>
        <taxon>Iodidimonas</taxon>
    </lineage>
</organism>
<dbReference type="GO" id="GO:0009116">
    <property type="term" value="P:nucleoside metabolic process"/>
    <property type="evidence" value="ECO:0007669"/>
    <property type="project" value="InterPro"/>
</dbReference>
<dbReference type="Pfam" id="PF01048">
    <property type="entry name" value="PNP_UDP_1"/>
    <property type="match status" value="1"/>
</dbReference>
<dbReference type="SUPFAM" id="SSF53167">
    <property type="entry name" value="Purine and uridine phosphorylases"/>
    <property type="match status" value="1"/>
</dbReference>
<dbReference type="RefSeq" id="WP_052371075.1">
    <property type="nucleotide sequence ID" value="NZ_BKCN01000010.1"/>
</dbReference>
<comment type="caution">
    <text evidence="2">The sequence shown here is derived from an EMBL/GenBank/DDBJ whole genome shotgun (WGS) entry which is preliminary data.</text>
</comment>
<keyword evidence="3" id="KW-1185">Reference proteome</keyword>
<dbReference type="GO" id="GO:0005829">
    <property type="term" value="C:cytosol"/>
    <property type="evidence" value="ECO:0007669"/>
    <property type="project" value="TreeGrafter"/>
</dbReference>
<dbReference type="GO" id="GO:0019284">
    <property type="term" value="P:L-methionine salvage from S-adenosylmethionine"/>
    <property type="evidence" value="ECO:0007669"/>
    <property type="project" value="TreeGrafter"/>
</dbReference>
<evidence type="ECO:0000259" key="1">
    <source>
        <dbReference type="Pfam" id="PF01048"/>
    </source>
</evidence>
<dbReference type="AlphaFoldDB" id="A0A5A7NAG2"/>
<evidence type="ECO:0000313" key="3">
    <source>
        <dbReference type="Proteomes" id="UP000324996"/>
    </source>
</evidence>
<dbReference type="InterPro" id="IPR035994">
    <property type="entry name" value="Nucleoside_phosphorylase_sf"/>
</dbReference>
<dbReference type="PANTHER" id="PTHR46832:SF1">
    <property type="entry name" value="5'-METHYLTHIOADENOSINE_S-ADENOSYLHOMOCYSTEINE NUCLEOSIDASE"/>
    <property type="match status" value="1"/>
</dbReference>
<dbReference type="PANTHER" id="PTHR46832">
    <property type="entry name" value="5'-METHYLTHIOADENOSINE/S-ADENOSYLHOMOCYSTEINE NUCLEOSIDASE"/>
    <property type="match status" value="1"/>
</dbReference>
<dbReference type="GO" id="GO:0008930">
    <property type="term" value="F:methylthioadenosine nucleosidase activity"/>
    <property type="evidence" value="ECO:0007669"/>
    <property type="project" value="TreeGrafter"/>
</dbReference>
<sequence>MKKLGVVTGLVFEAQVVLAAARAAGCADEVMVLCLGPGRARAAMAAQKLVDDGAEILLSMGLAGGIDPALRSGDVILARSVRSADHKKLLAADSLFCALSRALESAPGGTEQVLDQNQAGDLSGFYTGSIIEAVVPAASHGAKRALFRESGAMAVDMESYGVAKIAARAGLPFLALRVIADPADQEIPQSALLGMRPDGTLTIWPVIRALASHPGMLPELLRLGRQSKTAQGVLGRFGERVFGFARSGF</sequence>
<protein>
    <submittedName>
        <fullName evidence="2">Purine phosphorylase</fullName>
    </submittedName>
</protein>
<dbReference type="GO" id="GO:0008782">
    <property type="term" value="F:adenosylhomocysteine nucleosidase activity"/>
    <property type="evidence" value="ECO:0007669"/>
    <property type="project" value="TreeGrafter"/>
</dbReference>
<gene>
    <name evidence="2" type="ORF">JCM17846_21420</name>
</gene>
<accession>A0A5A7NAG2</accession>
<name>A0A5A7NAG2_9PROT</name>
<proteinExistence type="predicted"/>
<dbReference type="InterPro" id="IPR000845">
    <property type="entry name" value="Nucleoside_phosphorylase_d"/>
</dbReference>
<reference evidence="2 3" key="1">
    <citation type="submission" date="2019-09" db="EMBL/GenBank/DDBJ databases">
        <title>NBRP : Genome information of microbial organism related human and environment.</title>
        <authorList>
            <person name="Hattori M."/>
            <person name="Oshima K."/>
            <person name="Inaba H."/>
            <person name="Suda W."/>
            <person name="Sakamoto M."/>
            <person name="Iino T."/>
            <person name="Kitahara M."/>
            <person name="Oshida Y."/>
            <person name="Iida T."/>
            <person name="Kudo T."/>
            <person name="Itoh T."/>
            <person name="Ohkuma M."/>
        </authorList>
    </citation>
    <scope>NUCLEOTIDE SEQUENCE [LARGE SCALE GENOMIC DNA]</scope>
    <source>
        <strain evidence="2 3">Q-1</strain>
    </source>
</reference>
<evidence type="ECO:0000313" key="2">
    <source>
        <dbReference type="EMBL" id="GER04460.1"/>
    </source>
</evidence>
<feature type="domain" description="Nucleoside phosphorylase" evidence="1">
    <location>
        <begin position="28"/>
        <end position="186"/>
    </location>
</feature>
<dbReference type="EMBL" id="BKCN01000010">
    <property type="protein sequence ID" value="GER04460.1"/>
    <property type="molecule type" value="Genomic_DNA"/>
</dbReference>